<dbReference type="SUPFAM" id="SSF51695">
    <property type="entry name" value="PLC-like phosphodiesterases"/>
    <property type="match status" value="1"/>
</dbReference>
<dbReference type="GO" id="GO:0008081">
    <property type="term" value="F:phosphoric diester hydrolase activity"/>
    <property type="evidence" value="ECO:0007669"/>
    <property type="project" value="InterPro"/>
</dbReference>
<proteinExistence type="predicted"/>
<dbReference type="InterPro" id="IPR000909">
    <property type="entry name" value="PLipase_C_PInositol-sp_X_dom"/>
</dbReference>
<dbReference type="InterPro" id="IPR028994">
    <property type="entry name" value="Integrin_alpha_N"/>
</dbReference>
<dbReference type="GO" id="GO:0004436">
    <property type="term" value="F:phosphatidylinositol diacylglycerol-lyase activity"/>
    <property type="evidence" value="ECO:0007669"/>
    <property type="project" value="UniProtKB-EC"/>
</dbReference>
<dbReference type="EC" id="4.6.1.13" evidence="2"/>
<dbReference type="PANTHER" id="PTHR13593">
    <property type="match status" value="1"/>
</dbReference>
<dbReference type="InterPro" id="IPR035992">
    <property type="entry name" value="Ricin_B-like_lectins"/>
</dbReference>
<evidence type="ECO:0000313" key="8">
    <source>
        <dbReference type="EMBL" id="SEP86863.1"/>
    </source>
</evidence>
<dbReference type="InterPro" id="IPR017946">
    <property type="entry name" value="PLC-like_Pdiesterase_TIM-brl"/>
</dbReference>
<sequence>MRTVSSLLHATLMAFFILVVVTPASIQAQRPGGAQLNKSINGRNVGLVTEAYNSIQTTWFQTRDKIWQTTNASGQVVGTYKEMGRDEWSVYLQDNRLTKIQIDLWQKKVYDRTRGTEGDIIKASLRSSSTAPASAPGSGNWTAFTMDNKPYYLRSVGMPAERMNVYGNKAAVRANVKVNRALDELSQTFRFVSSSVPGVYLLKTEMGNMFLSVEHSRTADGTNIFLNNLLSGKANQQWYIEKNAQGHLRFRSALAPNTYLGIDHQYNIVLFNGEKGENMYFTAEPAAGKTPSTQTAGRTNLGFPNHTMFDNGLNDFGHNDGWSSIKHFRGVGDVNGDRIPDFIGCGTKDVFVGLMKKDLSLRKAKRGLPNNLAYNSGWRPNLHDRFIGDINNDGRADLVGFGSNSVMAALGKTDGTFTSAREILKDFVNSKGWTSERHFRTFGDVNGDGNLDVIGFGTAKVFVYLGNGDGTFKPDVITAHTSFTPKAGWSTSKHRRLVVDMNGDGRADIVGFGTNQVLMAEGRKNGTFGPEIPLLNDFGSAKGWVNDKHERAVGDVNGDGKMDIIGFGYHKVYIALGQGNNRYATVIEATGDFTTKMGWNGKDHTRLVADMNGDGKADLVGFGNRGIVIRLSRSEGSTMRFGHVLMPSGLLSDNRSNWMAKLKDDLSIKDITIPGTHDSGADYGCPDPAFNKYGKCQDWSIDKQLKQGVRYLDIRLNIEDGKLQNYHGRCDQREDFGSILKTITSFLAANPSEGILMRVKREDDEESGYKDRWDQYVAANASYFYKGTSIPTVAQLRGKIMVLDNVGDLADYKWNSMNVPGGGYKITDDNTINDRYVKQFNRMVACNNLGSRRSKIWIIAFNGNALDWNSLPEGASWGEEVGNFFSNVGNILGGVVQEEIGPDDVADEIVPKLTKAIGSPDYNRGSYGVVCLDFPTPKLLGLLIDTNNMESKRN</sequence>
<dbReference type="EMBL" id="FOFB01000003">
    <property type="protein sequence ID" value="SEP86863.1"/>
    <property type="molecule type" value="Genomic_DNA"/>
</dbReference>
<evidence type="ECO:0000256" key="2">
    <source>
        <dbReference type="ARBA" id="ARBA00012581"/>
    </source>
</evidence>
<dbReference type="AlphaFoldDB" id="A0A1H9BE05"/>
<dbReference type="Gene3D" id="2.130.10.130">
    <property type="entry name" value="Integrin alpha, N-terminal"/>
    <property type="match status" value="2"/>
</dbReference>
<dbReference type="Pfam" id="PF14200">
    <property type="entry name" value="RicinB_lectin_2"/>
    <property type="match status" value="1"/>
</dbReference>
<gene>
    <name evidence="8" type="ORF">SAMN05444359_10377</name>
</gene>
<evidence type="ECO:0000256" key="6">
    <source>
        <dbReference type="ARBA" id="ARBA00030782"/>
    </source>
</evidence>
<evidence type="ECO:0000256" key="5">
    <source>
        <dbReference type="ARBA" id="ARBA00030474"/>
    </source>
</evidence>
<evidence type="ECO:0000256" key="3">
    <source>
        <dbReference type="ARBA" id="ARBA00019758"/>
    </source>
</evidence>
<dbReference type="PANTHER" id="PTHR13593:SF148">
    <property type="entry name" value="PHOSPHATIDYLINOSITOL-SPECIFIC PHOSPHOLIPASE C X DOMAIN-CONTAINING PROTEIN"/>
    <property type="match status" value="1"/>
</dbReference>
<dbReference type="SMART" id="SM00148">
    <property type="entry name" value="PLCXc"/>
    <property type="match status" value="1"/>
</dbReference>
<accession>A0A1H9BE05</accession>
<dbReference type="PROSITE" id="PS50007">
    <property type="entry name" value="PIPLC_X_DOMAIN"/>
    <property type="match status" value="1"/>
</dbReference>
<evidence type="ECO:0000259" key="7">
    <source>
        <dbReference type="SMART" id="SM00148"/>
    </source>
</evidence>
<dbReference type="OrthoDB" id="1152760at2"/>
<dbReference type="InParanoid" id="A0A1H9BE05"/>
<organism evidence="8 9">
    <name type="scientific">Neolewinella agarilytica</name>
    <dbReference type="NCBI Taxonomy" id="478744"/>
    <lineage>
        <taxon>Bacteria</taxon>
        <taxon>Pseudomonadati</taxon>
        <taxon>Bacteroidota</taxon>
        <taxon>Saprospiria</taxon>
        <taxon>Saprospirales</taxon>
        <taxon>Lewinellaceae</taxon>
        <taxon>Neolewinella</taxon>
    </lineage>
</organism>
<dbReference type="STRING" id="478744.SAMN05444359_10377"/>
<protein>
    <recommendedName>
        <fullName evidence="3">1-phosphatidylinositol phosphodiesterase</fullName>
        <ecNumber evidence="2">4.6.1.13</ecNumber>
    </recommendedName>
    <alternativeName>
        <fullName evidence="5">Phosphatidylinositol diacylglycerol-lyase</fullName>
    </alternativeName>
    <alternativeName>
        <fullName evidence="6">Phosphatidylinositol-specific phospholipase C</fullName>
    </alternativeName>
</protein>
<keyword evidence="4" id="KW-0732">Signal</keyword>
<dbReference type="InterPro" id="IPR013517">
    <property type="entry name" value="FG-GAP"/>
</dbReference>
<feature type="domain" description="Phosphatidylinositol-specific phospholipase C X" evidence="7">
    <location>
        <begin position="664"/>
        <end position="805"/>
    </location>
</feature>
<dbReference type="Pfam" id="PF00388">
    <property type="entry name" value="PI-PLC-X"/>
    <property type="match status" value="1"/>
</dbReference>
<evidence type="ECO:0000256" key="1">
    <source>
        <dbReference type="ARBA" id="ARBA00001316"/>
    </source>
</evidence>
<dbReference type="Pfam" id="PF13517">
    <property type="entry name" value="FG-GAP_3"/>
    <property type="match status" value="2"/>
</dbReference>
<keyword evidence="9" id="KW-1185">Reference proteome</keyword>
<dbReference type="Proteomes" id="UP000199021">
    <property type="component" value="Unassembled WGS sequence"/>
</dbReference>
<comment type="catalytic activity">
    <reaction evidence="1">
        <text>a 1,2-diacyl-sn-glycero-3-phospho-(1D-myo-inositol) = 1D-myo-inositol 1,2-cyclic phosphate + a 1,2-diacyl-sn-glycerol</text>
        <dbReference type="Rhea" id="RHEA:17093"/>
        <dbReference type="ChEBI" id="CHEBI:17815"/>
        <dbReference type="ChEBI" id="CHEBI:57880"/>
        <dbReference type="ChEBI" id="CHEBI:58484"/>
        <dbReference type="EC" id="4.6.1.13"/>
    </reaction>
</comment>
<dbReference type="SUPFAM" id="SSF69318">
    <property type="entry name" value="Integrin alpha N-terminal domain"/>
    <property type="match status" value="1"/>
</dbReference>
<dbReference type="CDD" id="cd00161">
    <property type="entry name" value="beta-trefoil_Ricin-like"/>
    <property type="match status" value="1"/>
</dbReference>
<dbReference type="InterPro" id="IPR051057">
    <property type="entry name" value="PI-PLC_domain"/>
</dbReference>
<reference evidence="9" key="1">
    <citation type="submission" date="2016-10" db="EMBL/GenBank/DDBJ databases">
        <authorList>
            <person name="Varghese N."/>
            <person name="Submissions S."/>
        </authorList>
    </citation>
    <scope>NUCLEOTIDE SEQUENCE [LARGE SCALE GENOMIC DNA]</scope>
    <source>
        <strain evidence="9">DSM 24740</strain>
    </source>
</reference>
<evidence type="ECO:0000256" key="4">
    <source>
        <dbReference type="ARBA" id="ARBA00022729"/>
    </source>
</evidence>
<dbReference type="InterPro" id="IPR000772">
    <property type="entry name" value="Ricin_B_lectin"/>
</dbReference>
<dbReference type="Gene3D" id="2.80.10.50">
    <property type="match status" value="1"/>
</dbReference>
<dbReference type="Gene3D" id="3.20.20.190">
    <property type="entry name" value="Phosphatidylinositol (PI) phosphodiesterase"/>
    <property type="match status" value="1"/>
</dbReference>
<dbReference type="GO" id="GO:0006629">
    <property type="term" value="P:lipid metabolic process"/>
    <property type="evidence" value="ECO:0007669"/>
    <property type="project" value="InterPro"/>
</dbReference>
<evidence type="ECO:0000313" key="9">
    <source>
        <dbReference type="Proteomes" id="UP000199021"/>
    </source>
</evidence>
<dbReference type="SUPFAM" id="SSF50370">
    <property type="entry name" value="Ricin B-like lectins"/>
    <property type="match status" value="1"/>
</dbReference>
<name>A0A1H9BE05_9BACT</name>
<dbReference type="RefSeq" id="WP_090165506.1">
    <property type="nucleotide sequence ID" value="NZ_FOFB01000003.1"/>
</dbReference>